<protein>
    <submittedName>
        <fullName evidence="2">Uncharacterized protein</fullName>
    </submittedName>
</protein>
<sequence length="75" mass="8211">MYTAVCGVYVPRNGAGSSKTSEVGAEDSSGSEFKGRGMECSQGKRGMCSVWSPFQWGEWFGMGTRELLSLFCVRR</sequence>
<gene>
    <name evidence="2" type="ORF">GBAR_LOCUS26720</name>
</gene>
<dbReference type="Proteomes" id="UP001174909">
    <property type="component" value="Unassembled WGS sequence"/>
</dbReference>
<dbReference type="EMBL" id="CASHTH010003728">
    <property type="protein sequence ID" value="CAI8048440.1"/>
    <property type="molecule type" value="Genomic_DNA"/>
</dbReference>
<name>A0AA35THK6_GEOBA</name>
<proteinExistence type="predicted"/>
<reference evidence="2" key="1">
    <citation type="submission" date="2023-03" db="EMBL/GenBank/DDBJ databases">
        <authorList>
            <person name="Steffen K."/>
            <person name="Cardenas P."/>
        </authorList>
    </citation>
    <scope>NUCLEOTIDE SEQUENCE</scope>
</reference>
<accession>A0AA35THK6</accession>
<evidence type="ECO:0000256" key="1">
    <source>
        <dbReference type="SAM" id="MobiDB-lite"/>
    </source>
</evidence>
<feature type="region of interest" description="Disordered" evidence="1">
    <location>
        <begin position="12"/>
        <end position="37"/>
    </location>
</feature>
<dbReference type="AlphaFoldDB" id="A0AA35THK6"/>
<evidence type="ECO:0000313" key="3">
    <source>
        <dbReference type="Proteomes" id="UP001174909"/>
    </source>
</evidence>
<organism evidence="2 3">
    <name type="scientific">Geodia barretti</name>
    <name type="common">Barrett's horny sponge</name>
    <dbReference type="NCBI Taxonomy" id="519541"/>
    <lineage>
        <taxon>Eukaryota</taxon>
        <taxon>Metazoa</taxon>
        <taxon>Porifera</taxon>
        <taxon>Demospongiae</taxon>
        <taxon>Heteroscleromorpha</taxon>
        <taxon>Tetractinellida</taxon>
        <taxon>Astrophorina</taxon>
        <taxon>Geodiidae</taxon>
        <taxon>Geodia</taxon>
    </lineage>
</organism>
<comment type="caution">
    <text evidence="2">The sequence shown here is derived from an EMBL/GenBank/DDBJ whole genome shotgun (WGS) entry which is preliminary data.</text>
</comment>
<evidence type="ECO:0000313" key="2">
    <source>
        <dbReference type="EMBL" id="CAI8048440.1"/>
    </source>
</evidence>
<keyword evidence="3" id="KW-1185">Reference proteome</keyword>